<sequence>MASAILYGDDLASIDETPTILNRGSAGIVNEFIFAGFERFRAWINMPAIFGASNATRDHAQIAKKLDEYNAHAKLNGNKEVPLFNVAHSLAVSENKNMLNWSEYMNQSYNNTKVTYWHLGGSYPSAEIDKQAKGLFKDVDTQYHGVKGDTVYSGVLGYFIGNNPNAKEVEGLSFGEAHSDANQNINNLKYIYNLDKNNKKEKAWENTEKTLRKISTSGERYFNKVNGGNNE</sequence>
<reference evidence="2 3" key="1">
    <citation type="submission" date="2018-06" db="EMBL/GenBank/DDBJ databases">
        <authorList>
            <consortium name="Pathogen Informatics"/>
            <person name="Doyle S."/>
        </authorList>
    </citation>
    <scope>NUCLEOTIDE SEQUENCE [LARGE SCALE GENOMIC DNA]</scope>
    <source>
        <strain evidence="2 3">NCTC10801</strain>
    </source>
</reference>
<accession>A0A380TSD2</accession>
<gene>
    <name evidence="1" type="ORF">NCTC10801_00021</name>
    <name evidence="2" type="ORF">NCTC10801_01197</name>
</gene>
<dbReference type="EMBL" id="UFRQ01000003">
    <property type="protein sequence ID" value="SUT90330.1"/>
    <property type="molecule type" value="Genomic_DNA"/>
</dbReference>
<dbReference type="AlphaFoldDB" id="A0A380TSD2"/>
<organism evidence="2 3">
    <name type="scientific">[Actinobacillus] rossii</name>
    <dbReference type="NCBI Taxonomy" id="123820"/>
    <lineage>
        <taxon>Bacteria</taxon>
        <taxon>Pseudomonadati</taxon>
        <taxon>Pseudomonadota</taxon>
        <taxon>Gammaproteobacteria</taxon>
        <taxon>Pasteurellales</taxon>
        <taxon>Pasteurellaceae</taxon>
    </lineage>
</organism>
<evidence type="ECO:0000313" key="1">
    <source>
        <dbReference type="EMBL" id="SSX81798.1"/>
    </source>
</evidence>
<evidence type="ECO:0000313" key="3">
    <source>
        <dbReference type="Proteomes" id="UP000254649"/>
    </source>
</evidence>
<protein>
    <submittedName>
        <fullName evidence="2">Heme utilization or adhesion protein</fullName>
    </submittedName>
</protein>
<dbReference type="Proteomes" id="UP000254649">
    <property type="component" value="Unassembled WGS sequence"/>
</dbReference>
<name>A0A380TSD2_9PAST</name>
<evidence type="ECO:0000313" key="2">
    <source>
        <dbReference type="EMBL" id="SUT90330.1"/>
    </source>
</evidence>
<keyword evidence="3" id="KW-1185">Reference proteome</keyword>
<proteinExistence type="predicted"/>
<dbReference type="EMBL" id="UFRQ01000002">
    <property type="protein sequence ID" value="SSX81798.1"/>
    <property type="molecule type" value="Genomic_DNA"/>
</dbReference>